<dbReference type="Proteomes" id="UP000235114">
    <property type="component" value="Unassembled WGS sequence"/>
</dbReference>
<protein>
    <recommendedName>
        <fullName evidence="1">Methyltransferase FkbM domain-containing protein</fullName>
    </recommendedName>
</protein>
<evidence type="ECO:0000313" key="5">
    <source>
        <dbReference type="Proteomes" id="UP000235114"/>
    </source>
</evidence>
<proteinExistence type="predicted"/>
<dbReference type="Pfam" id="PF05050">
    <property type="entry name" value="Methyltransf_21"/>
    <property type="match status" value="1"/>
</dbReference>
<dbReference type="Gene3D" id="3.40.50.150">
    <property type="entry name" value="Vaccinia Virus protein VP39"/>
    <property type="match status" value="1"/>
</dbReference>
<evidence type="ECO:0000313" key="3">
    <source>
        <dbReference type="EMBL" id="PLR98376.1"/>
    </source>
</evidence>
<dbReference type="SUPFAM" id="SSF53335">
    <property type="entry name" value="S-adenosyl-L-methionine-dependent methyltransferases"/>
    <property type="match status" value="1"/>
</dbReference>
<dbReference type="RefSeq" id="WP_101578573.1">
    <property type="nucleotide sequence ID" value="NZ_PGVA01000044.1"/>
</dbReference>
<keyword evidence="5" id="KW-1185">Reference proteome</keyword>
<feature type="domain" description="Methyltransferase FkbM" evidence="1">
    <location>
        <begin position="56"/>
        <end position="222"/>
    </location>
</feature>
<organism evidence="2 4">
    <name type="scientific">Bacillus canaveralius</name>
    <dbReference type="NCBI Taxonomy" id="1403243"/>
    <lineage>
        <taxon>Bacteria</taxon>
        <taxon>Bacillati</taxon>
        <taxon>Bacillota</taxon>
        <taxon>Bacilli</taxon>
        <taxon>Bacillales</taxon>
        <taxon>Bacillaceae</taxon>
        <taxon>Bacillus</taxon>
    </lineage>
</organism>
<reference evidence="2 4" key="1">
    <citation type="submission" date="2017-11" db="EMBL/GenBank/DDBJ databases">
        <title>Comparitive Functional Genomics of Dry Heat Resistant strains isolated from the Viking Spacecraft.</title>
        <authorList>
            <person name="Seuylemezian A."/>
            <person name="Cooper K."/>
            <person name="Vaishampayan P."/>
        </authorList>
    </citation>
    <scope>NUCLEOTIDE SEQUENCE [LARGE SCALE GENOMIC DNA]</scope>
    <source>
        <strain evidence="2 4">M4.6</strain>
    </source>
</reference>
<reference evidence="3 5" key="2">
    <citation type="submission" date="2017-12" db="EMBL/GenBank/DDBJ databases">
        <title>Comparative Functional Genomics of Dry Heat Resistant strains isolated from the Viking Spacecraft.</title>
        <authorList>
            <person name="Seuylemezian A."/>
            <person name="Cooper K."/>
            <person name="Vaishampayan P."/>
        </authorList>
    </citation>
    <scope>NUCLEOTIDE SEQUENCE [LARGE SCALE GENOMIC DNA]</scope>
    <source>
        <strain evidence="3 5">ATCC 29669</strain>
    </source>
</reference>
<comment type="caution">
    <text evidence="2">The sequence shown here is derived from an EMBL/GenBank/DDBJ whole genome shotgun (WGS) entry which is preliminary data.</text>
</comment>
<gene>
    <name evidence="2" type="ORF">CU635_16985</name>
    <name evidence="3" type="ORF">CVD25_08385</name>
</gene>
<evidence type="ECO:0000259" key="1">
    <source>
        <dbReference type="Pfam" id="PF05050"/>
    </source>
</evidence>
<dbReference type="EMBL" id="PGVA01000044">
    <property type="protein sequence ID" value="PLR80746.1"/>
    <property type="molecule type" value="Genomic_DNA"/>
</dbReference>
<dbReference type="AlphaFoldDB" id="A0A2N5GIE7"/>
<dbReference type="InterPro" id="IPR029063">
    <property type="entry name" value="SAM-dependent_MTases_sf"/>
</dbReference>
<dbReference type="OrthoDB" id="5329963at2"/>
<dbReference type="PANTHER" id="PTHR34203">
    <property type="entry name" value="METHYLTRANSFERASE, FKBM FAMILY PROTEIN"/>
    <property type="match status" value="1"/>
</dbReference>
<dbReference type="InterPro" id="IPR052514">
    <property type="entry name" value="SAM-dependent_MTase"/>
</dbReference>
<accession>A0A2N5GIE7</accession>
<sequence length="272" mass="30803">MLPFVRSNVLLNGINTTFLTHLADMYNGAGLRAGVFWSEILHQLSGTIKPGSRVLDAGANIGTTAIYLAKIQPGAIIYCFEPDPLNFSLLNINIALNNVQNIHTFNYALGSEPRFIDFYRSDINFGDHRSATPISPDNVLGNFKRLPYRVPMVTPIDFFDQCYGDEKPSYFDLIKIDTQGADFDILKASLPMINHESIVIIEYSPYHLLQNGTSKTEIEGILSNFSEISYINPLKHPAHDSNINKDQILSDYDLYGKEWKWFYDIVLKKTQK</sequence>
<dbReference type="NCBIfam" id="TIGR01444">
    <property type="entry name" value="fkbM_fam"/>
    <property type="match status" value="1"/>
</dbReference>
<dbReference type="CDD" id="cd02440">
    <property type="entry name" value="AdoMet_MTases"/>
    <property type="match status" value="1"/>
</dbReference>
<dbReference type="Proteomes" id="UP000234951">
    <property type="component" value="Unassembled WGS sequence"/>
</dbReference>
<name>A0A2N5GIE7_9BACI</name>
<evidence type="ECO:0000313" key="4">
    <source>
        <dbReference type="Proteomes" id="UP000234951"/>
    </source>
</evidence>
<evidence type="ECO:0000313" key="2">
    <source>
        <dbReference type="EMBL" id="PLR80746.1"/>
    </source>
</evidence>
<dbReference type="InterPro" id="IPR006342">
    <property type="entry name" value="FkbM_mtfrase"/>
</dbReference>
<dbReference type="PANTHER" id="PTHR34203:SF15">
    <property type="entry name" value="SLL1173 PROTEIN"/>
    <property type="match status" value="1"/>
</dbReference>
<dbReference type="EMBL" id="PGVD01000022">
    <property type="protein sequence ID" value="PLR98376.1"/>
    <property type="molecule type" value="Genomic_DNA"/>
</dbReference>